<dbReference type="GO" id="GO:0000209">
    <property type="term" value="P:protein polyubiquitination"/>
    <property type="evidence" value="ECO:0007669"/>
    <property type="project" value="TreeGrafter"/>
</dbReference>
<dbReference type="GO" id="GO:0006283">
    <property type="term" value="P:transcription-coupled nucleotide-excision repair"/>
    <property type="evidence" value="ECO:0007669"/>
    <property type="project" value="InterPro"/>
</dbReference>
<organism evidence="1 2">
    <name type="scientific">Schistosoma japonicum</name>
    <name type="common">Blood fluke</name>
    <dbReference type="NCBI Taxonomy" id="6182"/>
    <lineage>
        <taxon>Eukaryota</taxon>
        <taxon>Metazoa</taxon>
        <taxon>Spiralia</taxon>
        <taxon>Lophotrochozoa</taxon>
        <taxon>Platyhelminthes</taxon>
        <taxon>Trematoda</taxon>
        <taxon>Digenea</taxon>
        <taxon>Strigeidida</taxon>
        <taxon>Schistosomatoidea</taxon>
        <taxon>Schistosomatidae</taxon>
        <taxon>Schistosoma</taxon>
    </lineage>
</organism>
<dbReference type="STRING" id="6182.A0A4Z2DMM0"/>
<dbReference type="InterPro" id="IPR001680">
    <property type="entry name" value="WD40_rpt"/>
</dbReference>
<accession>A0A4Z2DMM0</accession>
<evidence type="ECO:0000313" key="1">
    <source>
        <dbReference type="EMBL" id="TNN17804.1"/>
    </source>
</evidence>
<dbReference type="AlphaFoldDB" id="A0A4Z2DMM0"/>
<dbReference type="SMART" id="SM00320">
    <property type="entry name" value="WD40"/>
    <property type="match status" value="3"/>
</dbReference>
<dbReference type="GO" id="GO:0043161">
    <property type="term" value="P:proteasome-mediated ubiquitin-dependent protein catabolic process"/>
    <property type="evidence" value="ECO:0007669"/>
    <property type="project" value="TreeGrafter"/>
</dbReference>
<dbReference type="PANTHER" id="PTHR46202:SF1">
    <property type="entry name" value="DNA EXCISION REPAIR PROTEIN ERCC-8"/>
    <property type="match status" value="1"/>
</dbReference>
<dbReference type="OrthoDB" id="361494at2759"/>
<comment type="caution">
    <text evidence="1">The sequence shown here is derived from an EMBL/GenBank/DDBJ whole genome shotgun (WGS) entry which is preliminary data.</text>
</comment>
<dbReference type="EMBL" id="SKCS01000087">
    <property type="protein sequence ID" value="TNN17804.1"/>
    <property type="molecule type" value="Genomic_DNA"/>
</dbReference>
<dbReference type="SUPFAM" id="SSF50978">
    <property type="entry name" value="WD40 repeat-like"/>
    <property type="match status" value="1"/>
</dbReference>
<dbReference type="GO" id="GO:0000109">
    <property type="term" value="C:nucleotide-excision repair complex"/>
    <property type="evidence" value="ECO:0007669"/>
    <property type="project" value="TreeGrafter"/>
</dbReference>
<sequence length="314" mass="33916">MLGIWDTNRLECVTSVSFPHSLSWLSMSPVACSHNLIAVSLGPCSGESSGRADLVDPLIGSTAITLLGSHSQSGLTQVIWSPRATYLVVTGGRDGKILYWDIRFPVKPVYSLNKESGLRSDSAYADEANAHSGPVLGLKFSSDGLHLISWGASGLTVNAASLRLWTSGPSDCENSSHFPTLRPVNFGNIVLNSESGHFSDTRSQLSMNVNFSRNGSQQTSVLPVRIDATYGSMGNLWGALSSCIFVPVKNRLLIASASKHDTSTKIITRHFAQIRACVWNERHLELYTCGADGNLLTWPILPLSCSTADDDDQF</sequence>
<dbReference type="InterPro" id="IPR042238">
    <property type="entry name" value="Rad28/ERCC8/Ckn1/ATCSA-1"/>
</dbReference>
<gene>
    <name evidence="1" type="ORF">EWB00_010851</name>
</gene>
<dbReference type="GO" id="GO:0031464">
    <property type="term" value="C:Cul4A-RING E3 ubiquitin ligase complex"/>
    <property type="evidence" value="ECO:0007669"/>
    <property type="project" value="TreeGrafter"/>
</dbReference>
<dbReference type="InterPro" id="IPR015943">
    <property type="entry name" value="WD40/YVTN_repeat-like_dom_sf"/>
</dbReference>
<dbReference type="InterPro" id="IPR036322">
    <property type="entry name" value="WD40_repeat_dom_sf"/>
</dbReference>
<dbReference type="Pfam" id="PF00400">
    <property type="entry name" value="WD40"/>
    <property type="match status" value="1"/>
</dbReference>
<evidence type="ECO:0000313" key="2">
    <source>
        <dbReference type="Proteomes" id="UP000311919"/>
    </source>
</evidence>
<proteinExistence type="predicted"/>
<protein>
    <submittedName>
        <fullName evidence="1">DNA excision repair protein isoform 1</fullName>
    </submittedName>
</protein>
<dbReference type="Proteomes" id="UP000311919">
    <property type="component" value="Unassembled WGS sequence"/>
</dbReference>
<dbReference type="PANTHER" id="PTHR46202">
    <property type="entry name" value="DNA EXCISION REPAIR PROTEIN ERCC-8"/>
    <property type="match status" value="1"/>
</dbReference>
<reference evidence="1 2" key="1">
    <citation type="submission" date="2019-03" db="EMBL/GenBank/DDBJ databases">
        <title>An improved genome assembly of the fluke Schistosoma japonicum.</title>
        <authorList>
            <person name="Hu W."/>
            <person name="Luo F."/>
            <person name="Yin M."/>
            <person name="Mo X."/>
            <person name="Sun C."/>
            <person name="Wu Q."/>
            <person name="Zhu B."/>
            <person name="Xiang M."/>
            <person name="Wang J."/>
            <person name="Wang Y."/>
            <person name="Zhang T."/>
            <person name="Xu B."/>
            <person name="Zheng H."/>
            <person name="Feng Z."/>
        </authorList>
    </citation>
    <scope>NUCLEOTIDE SEQUENCE [LARGE SCALE GENOMIC DNA]</scope>
    <source>
        <strain evidence="1">HuSjv2</strain>
        <tissue evidence="1">Worms</tissue>
    </source>
</reference>
<name>A0A4Z2DMM0_SCHJA</name>
<dbReference type="Gene3D" id="2.130.10.10">
    <property type="entry name" value="YVTN repeat-like/Quinoprotein amine dehydrogenase"/>
    <property type="match status" value="1"/>
</dbReference>
<keyword evidence="2" id="KW-1185">Reference proteome</keyword>